<evidence type="ECO:0000313" key="3">
    <source>
        <dbReference type="Proteomes" id="UP000240739"/>
    </source>
</evidence>
<dbReference type="RefSeq" id="WP_107568272.1">
    <property type="nucleotide sequence ID" value="NZ_PYYB01000001.1"/>
</dbReference>
<evidence type="ECO:0000256" key="1">
    <source>
        <dbReference type="SAM" id="Phobius"/>
    </source>
</evidence>
<dbReference type="EMBL" id="PYYB01000001">
    <property type="protein sequence ID" value="PTL59629.1"/>
    <property type="molecule type" value="Genomic_DNA"/>
</dbReference>
<accession>A0A2T4UK58</accession>
<comment type="caution">
    <text evidence="2">The sequence shown here is derived from an EMBL/GenBank/DDBJ whole genome shotgun (WGS) entry which is preliminary data.</text>
</comment>
<sequence length="90" mass="9725">MWNPASIRHAALTLVLAGVPLVGAIIAFSYAVRLLDDAPVGGLLLGAGVLLVLAGWARGLWRAVGVAPSLLTPDWDQFERLRREWENRPA</sequence>
<keyword evidence="3" id="KW-1185">Reference proteome</keyword>
<dbReference type="Proteomes" id="UP000240739">
    <property type="component" value="Unassembled WGS sequence"/>
</dbReference>
<feature type="transmembrane region" description="Helical" evidence="1">
    <location>
        <begin position="12"/>
        <end position="32"/>
    </location>
</feature>
<proteinExistence type="predicted"/>
<keyword evidence="1" id="KW-1133">Transmembrane helix</keyword>
<gene>
    <name evidence="2" type="ORF">C7Y72_08190</name>
</gene>
<organism evidence="2 3">
    <name type="scientific">Paraconexibacter algicola</name>
    <dbReference type="NCBI Taxonomy" id="2133960"/>
    <lineage>
        <taxon>Bacteria</taxon>
        <taxon>Bacillati</taxon>
        <taxon>Actinomycetota</taxon>
        <taxon>Thermoleophilia</taxon>
        <taxon>Solirubrobacterales</taxon>
        <taxon>Paraconexibacteraceae</taxon>
        <taxon>Paraconexibacter</taxon>
    </lineage>
</organism>
<keyword evidence="1" id="KW-0472">Membrane</keyword>
<reference evidence="2 3" key="1">
    <citation type="submission" date="2018-03" db="EMBL/GenBank/DDBJ databases">
        <title>Aquarubrobacter algicola gen. nov., sp. nov., a novel actinobacterium isolated from shallow eutrophic lake during the end of cyanobacterial harmful algal blooms.</title>
        <authorList>
            <person name="Chun S.J."/>
        </authorList>
    </citation>
    <scope>NUCLEOTIDE SEQUENCE [LARGE SCALE GENOMIC DNA]</scope>
    <source>
        <strain evidence="2 3">Seoho-28</strain>
    </source>
</reference>
<dbReference type="AlphaFoldDB" id="A0A2T4UK58"/>
<keyword evidence="1" id="KW-0812">Transmembrane</keyword>
<evidence type="ECO:0000313" key="2">
    <source>
        <dbReference type="EMBL" id="PTL59629.1"/>
    </source>
</evidence>
<name>A0A2T4UK58_9ACTN</name>
<feature type="transmembrane region" description="Helical" evidence="1">
    <location>
        <begin position="38"/>
        <end position="57"/>
    </location>
</feature>
<protein>
    <submittedName>
        <fullName evidence="2">Uncharacterized protein</fullName>
    </submittedName>
</protein>